<keyword evidence="4" id="KW-0238">DNA-binding</keyword>
<dbReference type="Pfam" id="PF04542">
    <property type="entry name" value="Sigma70_r2"/>
    <property type="match status" value="1"/>
</dbReference>
<evidence type="ECO:0000259" key="7">
    <source>
        <dbReference type="Pfam" id="PF08281"/>
    </source>
</evidence>
<dbReference type="InterPro" id="IPR011659">
    <property type="entry name" value="WD40"/>
</dbReference>
<keyword evidence="2" id="KW-0805">Transcription regulation</keyword>
<dbReference type="Pfam" id="PF07676">
    <property type="entry name" value="PD40"/>
    <property type="match status" value="1"/>
</dbReference>
<evidence type="ECO:0000313" key="9">
    <source>
        <dbReference type="Proteomes" id="UP000464178"/>
    </source>
</evidence>
<dbReference type="PANTHER" id="PTHR43133">
    <property type="entry name" value="RNA POLYMERASE ECF-TYPE SIGMA FACTO"/>
    <property type="match status" value="1"/>
</dbReference>
<dbReference type="Gene3D" id="1.10.1740.10">
    <property type="match status" value="1"/>
</dbReference>
<dbReference type="SUPFAM" id="SSF88946">
    <property type="entry name" value="Sigma2 domain of RNA polymerase sigma factors"/>
    <property type="match status" value="1"/>
</dbReference>
<dbReference type="NCBIfam" id="TIGR02937">
    <property type="entry name" value="sigma70-ECF"/>
    <property type="match status" value="1"/>
</dbReference>
<sequence>MSRAALSAFVSRASRGAEPLPVETDGGLLTRFVRERDEGAFAALIHRFGPMVLRVCRRVTRDAHLAEDAFQAAFVVLARRGADVYPAGAVRSWLYGVAVRTAREARTVAARRRAREVPVAQVPDRAAELAERPDADALRALDEEVGALSEHLRAAVVLCELDGLSRADAAERLGVPEGTLSSRLAKARKLLASRLRARGVTAPAVGLAVLTEAALAPALVARTSALFHATAPLPRAVATISNGVLRTMFLRKLTLGSAGAALLAVACLAAWGALPASEAKEPPKANAPLVLKAVSTRATQPPAAKPVAPGRLLVWKENKHVFLTPDGKEGDTFVSDHPDKKAIFNEPVLSPDGKIVAFRVNDDPPTDRDGNRKQHLYFRDAEGKKAGVKIELNPMTLAWDSDGKALLVTEFIPAKELKDTELLVWRIDIATQKKTKLDLPKHTVVYAATPDGEAFVGAVFDFKAMKISLATISRDGKDVTKLCEVRNEMPDPRLSPDGTKFLFQDYDADEKPAKGTPQLRRLFVYDLKAQSRKRVVDVPVNASLIGYCWSPDGKHIAYTWKQVQPGVPLAVNTENMDDPKLNTETESHLIISDATGKNPKTVMSIKSEFAPRTTIGALDWR</sequence>
<dbReference type="SUPFAM" id="SSF88659">
    <property type="entry name" value="Sigma3 and sigma4 domains of RNA polymerase sigma factors"/>
    <property type="match status" value="1"/>
</dbReference>
<evidence type="ECO:0008006" key="10">
    <source>
        <dbReference type="Google" id="ProtNLM"/>
    </source>
</evidence>
<keyword evidence="5" id="KW-0804">Transcription</keyword>
<gene>
    <name evidence="8" type="ORF">SOIL9_57390</name>
</gene>
<organism evidence="8 9">
    <name type="scientific">Gemmata massiliana</name>
    <dbReference type="NCBI Taxonomy" id="1210884"/>
    <lineage>
        <taxon>Bacteria</taxon>
        <taxon>Pseudomonadati</taxon>
        <taxon>Planctomycetota</taxon>
        <taxon>Planctomycetia</taxon>
        <taxon>Gemmatales</taxon>
        <taxon>Gemmataceae</taxon>
        <taxon>Gemmata</taxon>
    </lineage>
</organism>
<reference evidence="8 9" key="1">
    <citation type="submission" date="2019-05" db="EMBL/GenBank/DDBJ databases">
        <authorList>
            <consortium name="Science for Life Laboratories"/>
        </authorList>
    </citation>
    <scope>NUCLEOTIDE SEQUENCE [LARGE SCALE GENOMIC DNA]</scope>
    <source>
        <strain evidence="8">Soil9</strain>
    </source>
</reference>
<dbReference type="KEGG" id="gms:SOIL9_57390"/>
<evidence type="ECO:0000256" key="5">
    <source>
        <dbReference type="ARBA" id="ARBA00023163"/>
    </source>
</evidence>
<dbReference type="InterPro" id="IPR013324">
    <property type="entry name" value="RNA_pol_sigma_r3/r4-like"/>
</dbReference>
<dbReference type="GO" id="GO:0006352">
    <property type="term" value="P:DNA-templated transcription initiation"/>
    <property type="evidence" value="ECO:0007669"/>
    <property type="project" value="InterPro"/>
</dbReference>
<dbReference type="Gene3D" id="1.10.10.10">
    <property type="entry name" value="Winged helix-like DNA-binding domain superfamily/Winged helix DNA-binding domain"/>
    <property type="match status" value="1"/>
</dbReference>
<dbReference type="SUPFAM" id="SSF82171">
    <property type="entry name" value="DPP6 N-terminal domain-like"/>
    <property type="match status" value="1"/>
</dbReference>
<evidence type="ECO:0000259" key="6">
    <source>
        <dbReference type="Pfam" id="PF04542"/>
    </source>
</evidence>
<keyword evidence="3" id="KW-0731">Sigma factor</keyword>
<dbReference type="RefSeq" id="WP_162666904.1">
    <property type="nucleotide sequence ID" value="NZ_LR593886.1"/>
</dbReference>
<dbReference type="InterPro" id="IPR013249">
    <property type="entry name" value="RNA_pol_sigma70_r4_t2"/>
</dbReference>
<dbReference type="GO" id="GO:0003677">
    <property type="term" value="F:DNA binding"/>
    <property type="evidence" value="ECO:0007669"/>
    <property type="project" value="UniProtKB-KW"/>
</dbReference>
<dbReference type="InterPro" id="IPR007627">
    <property type="entry name" value="RNA_pol_sigma70_r2"/>
</dbReference>
<feature type="domain" description="RNA polymerase sigma-70 region 2" evidence="6">
    <location>
        <begin position="44"/>
        <end position="107"/>
    </location>
</feature>
<protein>
    <recommendedName>
        <fullName evidence="10">ECF RNA polymerase sigma factor SigE</fullName>
    </recommendedName>
</protein>
<evidence type="ECO:0000313" key="8">
    <source>
        <dbReference type="EMBL" id="VTR91975.1"/>
    </source>
</evidence>
<accession>A0A6P2CV00</accession>
<dbReference type="InterPro" id="IPR013325">
    <property type="entry name" value="RNA_pol_sigma_r2"/>
</dbReference>
<name>A0A6P2CV00_9BACT</name>
<dbReference type="Proteomes" id="UP000464178">
    <property type="component" value="Chromosome"/>
</dbReference>
<evidence type="ECO:0000256" key="3">
    <source>
        <dbReference type="ARBA" id="ARBA00023082"/>
    </source>
</evidence>
<evidence type="ECO:0000256" key="2">
    <source>
        <dbReference type="ARBA" id="ARBA00023015"/>
    </source>
</evidence>
<dbReference type="CDD" id="cd06171">
    <property type="entry name" value="Sigma70_r4"/>
    <property type="match status" value="1"/>
</dbReference>
<dbReference type="Pfam" id="PF08281">
    <property type="entry name" value="Sigma70_r4_2"/>
    <property type="match status" value="1"/>
</dbReference>
<feature type="domain" description="RNA polymerase sigma factor 70 region 4 type 2" evidence="7">
    <location>
        <begin position="139"/>
        <end position="191"/>
    </location>
</feature>
<dbReference type="PANTHER" id="PTHR43133:SF8">
    <property type="entry name" value="RNA POLYMERASE SIGMA FACTOR HI_1459-RELATED"/>
    <property type="match status" value="1"/>
</dbReference>
<dbReference type="InterPro" id="IPR014284">
    <property type="entry name" value="RNA_pol_sigma-70_dom"/>
</dbReference>
<dbReference type="EMBL" id="LR593886">
    <property type="protein sequence ID" value="VTR91975.1"/>
    <property type="molecule type" value="Genomic_DNA"/>
</dbReference>
<dbReference type="AlphaFoldDB" id="A0A6P2CV00"/>
<evidence type="ECO:0000256" key="4">
    <source>
        <dbReference type="ARBA" id="ARBA00023125"/>
    </source>
</evidence>
<dbReference type="InterPro" id="IPR036388">
    <property type="entry name" value="WH-like_DNA-bd_sf"/>
</dbReference>
<dbReference type="GO" id="GO:0016987">
    <property type="term" value="F:sigma factor activity"/>
    <property type="evidence" value="ECO:0007669"/>
    <property type="project" value="UniProtKB-KW"/>
</dbReference>
<dbReference type="InterPro" id="IPR011042">
    <property type="entry name" value="6-blade_b-propeller_TolB-like"/>
</dbReference>
<keyword evidence="9" id="KW-1185">Reference proteome</keyword>
<evidence type="ECO:0000256" key="1">
    <source>
        <dbReference type="ARBA" id="ARBA00010641"/>
    </source>
</evidence>
<proteinExistence type="inferred from homology"/>
<comment type="similarity">
    <text evidence="1">Belongs to the sigma-70 factor family. ECF subfamily.</text>
</comment>
<dbReference type="Gene3D" id="2.120.10.30">
    <property type="entry name" value="TolB, C-terminal domain"/>
    <property type="match status" value="1"/>
</dbReference>
<dbReference type="InterPro" id="IPR039425">
    <property type="entry name" value="RNA_pol_sigma-70-like"/>
</dbReference>